<keyword evidence="6" id="KW-1185">Reference proteome</keyword>
<proteinExistence type="inferred from homology"/>
<dbReference type="AlphaFoldDB" id="A0A9X3XRS8"/>
<sequence length="749" mass="85843">MDNLLVYDWKKTIKENKSIKFSENFSNTINTKFVNKHSNGTINWEWENFELTDESEGKNIIFKCYLKSGEFKLFVNEREFKYDLKDQWMKISLIIKNNKDGLLKISDKNSHICIINSSLLETTNNLFLKNSVEDIFLNWFKNNLTLFEDIINKYKINFYELQDLSLIGWDTGYVTSFTNVNKAIKENAIYPKEFEEAFKDEAFGLEFSIKGTWKPWVLSPDSEGKNISFKCDINSGAEIIQLENNKKFTLSDNAYVKIQVRLKYFNIEDKTIEDNTGMGDGKQYNLKIKNEKDENGNKPIIILDTHFFDESPSPILEDVTKSMLNKWFLDNINKFEHIFSYFLLNETAKDPDFQWLKPTTAYYGVSTIEKSEGEIDFDKSVFGVMSMVENRVNSTPQHIVDARLLTATEKDAAFGISTPLFVQKWIEAGLLAMQIGTRDQFEIEDNGVTYRNKERILFGTIKNADGNDVPAYVDSKKLKVGMVNNQLLLDIEDLHWEQARGINGHVNFRQMYDITLKSGVDKANREYSNVLIPVESKDPTMLMSYTVEEWKEKENLIIEITTGLAIGLLVGAIPFGKVFSKLKSLVGKSFQQTGRRMSIEIGETLSRQMRTIVKESGDDLADSIREFSRRVSQDSIDEIGLHLNTGNTASSIIEQIAKKPKDILSRVWSNKYKLISRIAAGTAVGMIPTITIKTMESMQKEYYSEIPTINEFVYNCVGTTKWPSTSEFKIESAQVRGIFLLGGTLTPDK</sequence>
<name>A0A9X3XRS8_9CLOT</name>
<dbReference type="Proteomes" id="UP001141183">
    <property type="component" value="Unassembled WGS sequence"/>
</dbReference>
<dbReference type="Pfam" id="PF06597">
    <property type="entry name" value="Clostridium_P47"/>
    <property type="match status" value="1"/>
</dbReference>
<evidence type="ECO:0000259" key="4">
    <source>
        <dbReference type="Pfam" id="PF26543"/>
    </source>
</evidence>
<evidence type="ECO:0000313" key="6">
    <source>
        <dbReference type="Proteomes" id="UP001141183"/>
    </source>
</evidence>
<dbReference type="RefSeq" id="WP_272470803.1">
    <property type="nucleotide sequence ID" value="NZ_JAMRYU010000035.1"/>
</dbReference>
<protein>
    <submittedName>
        <fullName evidence="5">TULIP family P47-like protein</fullName>
    </submittedName>
</protein>
<dbReference type="InterPro" id="IPR058824">
    <property type="entry name" value="Orfx2_N"/>
</dbReference>
<evidence type="ECO:0000256" key="1">
    <source>
        <dbReference type="ARBA" id="ARBA00023026"/>
    </source>
</evidence>
<feature type="domain" description="Protein OrfX2/OrfX3/P47" evidence="3">
    <location>
        <begin position="167"/>
        <end position="509"/>
    </location>
</feature>
<dbReference type="InterPro" id="IPR010567">
    <property type="entry name" value="OrfX2/OrfX3/P47"/>
</dbReference>
<dbReference type="Pfam" id="PF26543">
    <property type="entry name" value="Orfx2_N"/>
    <property type="match status" value="1"/>
</dbReference>
<keyword evidence="1" id="KW-0843">Virulence</keyword>
<feature type="domain" description="Orfx2 N-terminal TULIPs" evidence="4">
    <location>
        <begin position="2"/>
        <end position="157"/>
    </location>
</feature>
<dbReference type="EMBL" id="JAMRYU010000035">
    <property type="protein sequence ID" value="MDC4242494.1"/>
    <property type="molecule type" value="Genomic_DNA"/>
</dbReference>
<organism evidence="5 6">
    <name type="scientific">Clostridium tertium</name>
    <dbReference type="NCBI Taxonomy" id="1559"/>
    <lineage>
        <taxon>Bacteria</taxon>
        <taxon>Bacillati</taxon>
        <taxon>Bacillota</taxon>
        <taxon>Clostridia</taxon>
        <taxon>Eubacteriales</taxon>
        <taxon>Clostridiaceae</taxon>
        <taxon>Clostridium</taxon>
    </lineage>
</organism>
<evidence type="ECO:0000259" key="3">
    <source>
        <dbReference type="Pfam" id="PF06597"/>
    </source>
</evidence>
<accession>A0A9X3XRS8</accession>
<comment type="similarity">
    <text evidence="2">Belongs to the TULIP P47 family.</text>
</comment>
<evidence type="ECO:0000256" key="2">
    <source>
        <dbReference type="ARBA" id="ARBA00035010"/>
    </source>
</evidence>
<comment type="caution">
    <text evidence="5">The sequence shown here is derived from an EMBL/GenBank/DDBJ whole genome shotgun (WGS) entry which is preliminary data.</text>
</comment>
<gene>
    <name evidence="5" type="ORF">NE398_20390</name>
</gene>
<reference evidence="5" key="1">
    <citation type="submission" date="2022-05" db="EMBL/GenBank/DDBJ databases">
        <title>Draft genome sequence of Clostridium tertium strain CP3 isolated from Peru.</title>
        <authorList>
            <person name="Hurtado R."/>
            <person name="Lima L."/>
            <person name="Sousa T."/>
            <person name="Jaiswal A.K."/>
            <person name="Tiwari S."/>
            <person name="Maturrano L."/>
            <person name="Brenig B."/>
            <person name="Azevedo V."/>
        </authorList>
    </citation>
    <scope>NUCLEOTIDE SEQUENCE</scope>
    <source>
        <strain evidence="5">CP3</strain>
    </source>
</reference>
<evidence type="ECO:0000313" key="5">
    <source>
        <dbReference type="EMBL" id="MDC4242494.1"/>
    </source>
</evidence>